<organism evidence="6">
    <name type="scientific">marine metagenome</name>
    <dbReference type="NCBI Taxonomy" id="408172"/>
    <lineage>
        <taxon>unclassified sequences</taxon>
        <taxon>metagenomes</taxon>
        <taxon>ecological metagenomes</taxon>
    </lineage>
</organism>
<dbReference type="GO" id="GO:0005829">
    <property type="term" value="C:cytosol"/>
    <property type="evidence" value="ECO:0007669"/>
    <property type="project" value="TreeGrafter"/>
</dbReference>
<dbReference type="Gene3D" id="3.40.190.290">
    <property type="match status" value="1"/>
</dbReference>
<feature type="domain" description="HTH lysR-type" evidence="5">
    <location>
        <begin position="1"/>
        <end position="58"/>
    </location>
</feature>
<dbReference type="GO" id="GO:0003677">
    <property type="term" value="F:DNA binding"/>
    <property type="evidence" value="ECO:0007669"/>
    <property type="project" value="UniProtKB-KW"/>
</dbReference>
<comment type="similarity">
    <text evidence="1">Belongs to the LysR transcriptional regulatory family.</text>
</comment>
<dbReference type="SUPFAM" id="SSF46785">
    <property type="entry name" value="Winged helix' DNA-binding domain"/>
    <property type="match status" value="1"/>
</dbReference>
<accession>A0A381U430</accession>
<dbReference type="GO" id="GO:0003700">
    <property type="term" value="F:DNA-binding transcription factor activity"/>
    <property type="evidence" value="ECO:0007669"/>
    <property type="project" value="InterPro"/>
</dbReference>
<dbReference type="InterPro" id="IPR050950">
    <property type="entry name" value="HTH-type_LysR_regulators"/>
</dbReference>
<keyword evidence="4" id="KW-0804">Transcription</keyword>
<evidence type="ECO:0000259" key="5">
    <source>
        <dbReference type="PROSITE" id="PS50931"/>
    </source>
</evidence>
<dbReference type="InterPro" id="IPR036388">
    <property type="entry name" value="WH-like_DNA-bd_sf"/>
</dbReference>
<name>A0A381U430_9ZZZZ</name>
<dbReference type="SUPFAM" id="SSF53850">
    <property type="entry name" value="Periplasmic binding protein-like II"/>
    <property type="match status" value="1"/>
</dbReference>
<evidence type="ECO:0000256" key="1">
    <source>
        <dbReference type="ARBA" id="ARBA00009437"/>
    </source>
</evidence>
<keyword evidence="3" id="KW-0238">DNA-binding</keyword>
<sequence length="299" mass="33355">MDLAELEVFLTVAAERSFSRAAARLHRTQPAVSQAVRRLEDELNERLFDRSSKGGILTEAGQILLDYAQRLTRLKDEAETAMHDLQQLRRGRVAIGANEAAVHVLLPIVSLFRESHPDAHIEVRRIPARQIASEVLNRSLDFGVLTFQPVERGLASVAIGIDDLVLLTHPNHPLACREEVSMEEFGRQMVIAHNDPSPARERVLRLSEQRHAPINIQMSFPSLDGIKRAVEMNLGVALLPRRCALVEIGRKTLVAVRVPKLRLPRQVRLVYRRGGELSRAASAFLDAARTHIKSAGVQS</sequence>
<feature type="non-terminal residue" evidence="6">
    <location>
        <position position="299"/>
    </location>
</feature>
<dbReference type="AlphaFoldDB" id="A0A381U430"/>
<dbReference type="InterPro" id="IPR000847">
    <property type="entry name" value="LysR_HTH_N"/>
</dbReference>
<dbReference type="InterPro" id="IPR005119">
    <property type="entry name" value="LysR_subst-bd"/>
</dbReference>
<dbReference type="FunFam" id="1.10.10.10:FF:000001">
    <property type="entry name" value="LysR family transcriptional regulator"/>
    <property type="match status" value="1"/>
</dbReference>
<gene>
    <name evidence="6" type="ORF">METZ01_LOCUS75830</name>
</gene>
<proteinExistence type="inferred from homology"/>
<dbReference type="PROSITE" id="PS50931">
    <property type="entry name" value="HTH_LYSR"/>
    <property type="match status" value="1"/>
</dbReference>
<dbReference type="Gene3D" id="1.10.10.10">
    <property type="entry name" value="Winged helix-like DNA-binding domain superfamily/Winged helix DNA-binding domain"/>
    <property type="match status" value="1"/>
</dbReference>
<dbReference type="EMBL" id="UINC01005696">
    <property type="protein sequence ID" value="SVA22976.1"/>
    <property type="molecule type" value="Genomic_DNA"/>
</dbReference>
<dbReference type="PRINTS" id="PR00039">
    <property type="entry name" value="HTHLYSR"/>
</dbReference>
<evidence type="ECO:0000313" key="6">
    <source>
        <dbReference type="EMBL" id="SVA22976.1"/>
    </source>
</evidence>
<keyword evidence="2" id="KW-0805">Transcription regulation</keyword>
<evidence type="ECO:0000256" key="2">
    <source>
        <dbReference type="ARBA" id="ARBA00023015"/>
    </source>
</evidence>
<protein>
    <recommendedName>
        <fullName evidence="5">HTH lysR-type domain-containing protein</fullName>
    </recommendedName>
</protein>
<feature type="non-terminal residue" evidence="6">
    <location>
        <position position="1"/>
    </location>
</feature>
<evidence type="ECO:0000256" key="3">
    <source>
        <dbReference type="ARBA" id="ARBA00023125"/>
    </source>
</evidence>
<dbReference type="PANTHER" id="PTHR30419:SF8">
    <property type="entry name" value="NITROGEN ASSIMILATION TRANSCRIPTIONAL ACTIVATOR-RELATED"/>
    <property type="match status" value="1"/>
</dbReference>
<dbReference type="PANTHER" id="PTHR30419">
    <property type="entry name" value="HTH-TYPE TRANSCRIPTIONAL REGULATOR YBHD"/>
    <property type="match status" value="1"/>
</dbReference>
<dbReference type="Pfam" id="PF00126">
    <property type="entry name" value="HTH_1"/>
    <property type="match status" value="1"/>
</dbReference>
<dbReference type="Pfam" id="PF03466">
    <property type="entry name" value="LysR_substrate"/>
    <property type="match status" value="1"/>
</dbReference>
<dbReference type="InterPro" id="IPR036390">
    <property type="entry name" value="WH_DNA-bd_sf"/>
</dbReference>
<reference evidence="6" key="1">
    <citation type="submission" date="2018-05" db="EMBL/GenBank/DDBJ databases">
        <authorList>
            <person name="Lanie J.A."/>
            <person name="Ng W.-L."/>
            <person name="Kazmierczak K.M."/>
            <person name="Andrzejewski T.M."/>
            <person name="Davidsen T.M."/>
            <person name="Wayne K.J."/>
            <person name="Tettelin H."/>
            <person name="Glass J.I."/>
            <person name="Rusch D."/>
            <person name="Podicherti R."/>
            <person name="Tsui H.-C.T."/>
            <person name="Winkler M.E."/>
        </authorList>
    </citation>
    <scope>NUCLEOTIDE SEQUENCE</scope>
</reference>
<evidence type="ECO:0000256" key="4">
    <source>
        <dbReference type="ARBA" id="ARBA00023163"/>
    </source>
</evidence>
<dbReference type="CDD" id="cd05466">
    <property type="entry name" value="PBP2_LTTR_substrate"/>
    <property type="match status" value="1"/>
</dbReference>